<protein>
    <submittedName>
        <fullName evidence="1">Uncharacterized protein</fullName>
    </submittedName>
</protein>
<name>A0A0Q9XZ55_9BACI</name>
<evidence type="ECO:0000313" key="4">
    <source>
        <dbReference type="Proteomes" id="UP000077881"/>
    </source>
</evidence>
<dbReference type="EMBL" id="LGPB01000068">
    <property type="protein sequence ID" value="KRG14060.1"/>
    <property type="molecule type" value="Genomic_DNA"/>
</dbReference>
<comment type="caution">
    <text evidence="1">The sequence shown here is derived from an EMBL/GenBank/DDBJ whole genome shotgun (WGS) entry which is preliminary data.</text>
</comment>
<dbReference type="EMBL" id="LDJR01000060">
    <property type="protein sequence ID" value="OAK67356.1"/>
    <property type="molecule type" value="Genomic_DNA"/>
</dbReference>
<accession>A0A0Q9XZ55</accession>
<sequence length="127" mass="14176">MMKTIAMSLVGALVLVGSILGVKAICAHPIDEQAVKNAPVEQSNEQNPIANEGEVSQFQEISHLEEIVDLSKYQIEVVEDLTNKRILLLLDEKGHPAYKSIFIKRKNIHKVIDLNGERDFVETLADK</sequence>
<reference evidence="1 3" key="2">
    <citation type="submission" date="2015-06" db="EMBL/GenBank/DDBJ databases">
        <title>Genome sequencing project of Bacillus galactosidilyticus PL133.</title>
        <authorList>
            <person name="Gaiero J."/>
            <person name="Nicol R."/>
            <person name="Habash M."/>
        </authorList>
    </citation>
    <scope>NUCLEOTIDE SEQUENCE [LARGE SCALE GENOMIC DNA]</scope>
    <source>
        <strain evidence="1 3">PL133</strain>
    </source>
</reference>
<dbReference type="RefSeq" id="WP_057981789.1">
    <property type="nucleotide sequence ID" value="NZ_JAGGKH010000004.1"/>
</dbReference>
<dbReference type="PATRIC" id="fig|217031.4.peg.2319"/>
<organism evidence="1 3">
    <name type="scientific">Lederbergia galactosidilytica</name>
    <dbReference type="NCBI Taxonomy" id="217031"/>
    <lineage>
        <taxon>Bacteria</taxon>
        <taxon>Bacillati</taxon>
        <taxon>Bacillota</taxon>
        <taxon>Bacilli</taxon>
        <taxon>Bacillales</taxon>
        <taxon>Bacillaceae</taxon>
        <taxon>Lederbergia</taxon>
    </lineage>
</organism>
<dbReference type="Proteomes" id="UP000077881">
    <property type="component" value="Unassembled WGS sequence"/>
</dbReference>
<reference evidence="2 4" key="1">
    <citation type="submission" date="2015-05" db="EMBL/GenBank/DDBJ databases">
        <title>Comparison of genome.</title>
        <authorList>
            <person name="Zheng Z."/>
            <person name="Sun M."/>
        </authorList>
    </citation>
    <scope>NUCLEOTIDE SEQUENCE [LARGE SCALE GENOMIC DNA]</scope>
    <source>
        <strain evidence="2 4">G25-74</strain>
    </source>
</reference>
<dbReference type="AlphaFoldDB" id="A0A0Q9XZ55"/>
<proteinExistence type="predicted"/>
<gene>
    <name evidence="2" type="ORF">ABB05_19585</name>
    <name evidence="1" type="ORF">ACA29_06970</name>
</gene>
<evidence type="ECO:0000313" key="2">
    <source>
        <dbReference type="EMBL" id="OAK67356.1"/>
    </source>
</evidence>
<dbReference type="Proteomes" id="UP000053881">
    <property type="component" value="Unassembled WGS sequence"/>
</dbReference>
<keyword evidence="4" id="KW-1185">Reference proteome</keyword>
<evidence type="ECO:0000313" key="3">
    <source>
        <dbReference type="Proteomes" id="UP000053881"/>
    </source>
</evidence>
<dbReference type="OrthoDB" id="2168541at2"/>
<evidence type="ECO:0000313" key="1">
    <source>
        <dbReference type="EMBL" id="KRG14060.1"/>
    </source>
</evidence>